<dbReference type="CDD" id="cd00093">
    <property type="entry name" value="HTH_XRE"/>
    <property type="match status" value="1"/>
</dbReference>
<sequence length="141" mass="15598">MDIKLKLQKNLKLIRKVGGWTATDFARLVGITRPTLSKIEKSDDLVMTRTQYIAIRKLLDHEIIENKNELLDIVVRVLVDGEDVDEADRKRVEDLIKGAKKGGVDGETIAIAVAGIVGLTVAALLASTTKDWFSNLIDTDK</sequence>
<evidence type="ECO:0000259" key="2">
    <source>
        <dbReference type="PROSITE" id="PS50943"/>
    </source>
</evidence>
<keyword evidence="4" id="KW-1185">Reference proteome</keyword>
<dbReference type="SUPFAM" id="SSF47413">
    <property type="entry name" value="lambda repressor-like DNA-binding domains"/>
    <property type="match status" value="1"/>
</dbReference>
<name>A0A1H7EYN2_9FIRM</name>
<proteinExistence type="predicted"/>
<dbReference type="Proteomes" id="UP000182321">
    <property type="component" value="Unassembled WGS sequence"/>
</dbReference>
<organism evidence="3 4">
    <name type="scientific">Pseudobutyrivibrio ruminis</name>
    <dbReference type="NCBI Taxonomy" id="46206"/>
    <lineage>
        <taxon>Bacteria</taxon>
        <taxon>Bacillati</taxon>
        <taxon>Bacillota</taxon>
        <taxon>Clostridia</taxon>
        <taxon>Lachnospirales</taxon>
        <taxon>Lachnospiraceae</taxon>
        <taxon>Pseudobutyrivibrio</taxon>
    </lineage>
</organism>
<dbReference type="AlphaFoldDB" id="A0A1H7EYN2"/>
<dbReference type="PROSITE" id="PS50943">
    <property type="entry name" value="HTH_CROC1"/>
    <property type="match status" value="1"/>
</dbReference>
<evidence type="ECO:0000313" key="4">
    <source>
        <dbReference type="Proteomes" id="UP000182321"/>
    </source>
</evidence>
<dbReference type="GO" id="GO:0003677">
    <property type="term" value="F:DNA binding"/>
    <property type="evidence" value="ECO:0007669"/>
    <property type="project" value="InterPro"/>
</dbReference>
<reference evidence="4" key="1">
    <citation type="submission" date="2016-10" db="EMBL/GenBank/DDBJ databases">
        <authorList>
            <person name="Varghese N."/>
            <person name="Submissions S."/>
        </authorList>
    </citation>
    <scope>NUCLEOTIDE SEQUENCE [LARGE SCALE GENOMIC DNA]</scope>
    <source>
        <strain evidence="4">ACV-9</strain>
    </source>
</reference>
<evidence type="ECO:0000256" key="1">
    <source>
        <dbReference type="SAM" id="Phobius"/>
    </source>
</evidence>
<dbReference type="InterPro" id="IPR001387">
    <property type="entry name" value="Cro/C1-type_HTH"/>
</dbReference>
<dbReference type="RefSeq" id="WP_074788711.1">
    <property type="nucleotide sequence ID" value="NZ_FNZX01000003.1"/>
</dbReference>
<feature type="transmembrane region" description="Helical" evidence="1">
    <location>
        <begin position="109"/>
        <end position="126"/>
    </location>
</feature>
<feature type="domain" description="HTH cro/C1-type" evidence="2">
    <location>
        <begin position="11"/>
        <end position="41"/>
    </location>
</feature>
<dbReference type="Pfam" id="PF01381">
    <property type="entry name" value="HTH_3"/>
    <property type="match status" value="1"/>
</dbReference>
<keyword evidence="1" id="KW-0472">Membrane</keyword>
<dbReference type="Gene3D" id="1.10.260.40">
    <property type="entry name" value="lambda repressor-like DNA-binding domains"/>
    <property type="match status" value="1"/>
</dbReference>
<dbReference type="EMBL" id="FNZX01000003">
    <property type="protein sequence ID" value="SEK18704.1"/>
    <property type="molecule type" value="Genomic_DNA"/>
</dbReference>
<keyword evidence="1" id="KW-1133">Transmembrane helix</keyword>
<keyword evidence="1" id="KW-0812">Transmembrane</keyword>
<protein>
    <submittedName>
        <fullName evidence="3">Helix-turn-helix</fullName>
    </submittedName>
</protein>
<evidence type="ECO:0000313" key="3">
    <source>
        <dbReference type="EMBL" id="SEK18704.1"/>
    </source>
</evidence>
<accession>A0A1H7EYN2</accession>
<dbReference type="InterPro" id="IPR010982">
    <property type="entry name" value="Lambda_DNA-bd_dom_sf"/>
</dbReference>
<gene>
    <name evidence="3" type="ORF">SAMN02910377_00195</name>
</gene>